<dbReference type="GO" id="GO:0016887">
    <property type="term" value="F:ATP hydrolysis activity"/>
    <property type="evidence" value="ECO:0007669"/>
    <property type="project" value="InterPro"/>
</dbReference>
<dbReference type="CDD" id="cd03228">
    <property type="entry name" value="ABCC_MRP_Like"/>
    <property type="match status" value="1"/>
</dbReference>
<keyword evidence="6 7" id="KW-0472">Membrane</keyword>
<keyword evidence="2 7" id="KW-0812">Transmembrane</keyword>
<gene>
    <name evidence="10" type="primary">cydC</name>
    <name evidence="10" type="ORF">E4582_02370</name>
</gene>
<evidence type="ECO:0000259" key="9">
    <source>
        <dbReference type="PROSITE" id="PS50929"/>
    </source>
</evidence>
<proteinExistence type="predicted"/>
<dbReference type="InterPro" id="IPR011527">
    <property type="entry name" value="ABC1_TM_dom"/>
</dbReference>
<keyword evidence="3" id="KW-0547">Nucleotide-binding</keyword>
<evidence type="ECO:0000256" key="2">
    <source>
        <dbReference type="ARBA" id="ARBA00022692"/>
    </source>
</evidence>
<dbReference type="NCBIfam" id="TIGR02868">
    <property type="entry name" value="CydC"/>
    <property type="match status" value="1"/>
</dbReference>
<dbReference type="PANTHER" id="PTHR24221:SF654">
    <property type="entry name" value="ATP-BINDING CASSETTE SUB-FAMILY B MEMBER 6"/>
    <property type="match status" value="1"/>
</dbReference>
<feature type="transmembrane region" description="Helical" evidence="7">
    <location>
        <begin position="166"/>
        <end position="185"/>
    </location>
</feature>
<dbReference type="InterPro" id="IPR027417">
    <property type="entry name" value="P-loop_NTPase"/>
</dbReference>
<dbReference type="InterPro" id="IPR017871">
    <property type="entry name" value="ABC_transporter-like_CS"/>
</dbReference>
<sequence>MNGPHANARAVFRRHALPIVLAILLLAATVAAGTGLLALSGHFLTAAALAGGLASGFNFFGPSAGIRALTFARIVSRYAEKLYGHDVTLRLARDLRVWFFARALPQAPLGLGRERLGDLLARLVGDIETADGLLIRALGPLLALATTTVVVIMATALVLPSAALCLLAAALAIGVGVPATTAWGARNAEHDRAAARATLRQAMQEGIEGAADLIALDAAAGQLARVDTAADGLAARESRLQRRLSWSGLVHALAVALTLPALLWLLLIAHHAGEIGTAAAAAVLFAGVALFEVAAGVGQAWQALRAARASLRRLDDIAMRTTPVVAPARPVALPAQGTLQLSGVRFDWGGAAPRAVLDGIDFELRSGERVAVAGDSGAGKSSLMALLLRLRDPDGGSISFGGVDLRDADPADWHQRLAWLPQDAPVFAGSVRDNLAMGDAAADDARMWQALEAVRLGETVRGLRGGLDGWIGESGSSLSGGQARRLALARALLRDAPVLLLDEPTEGLDVDTAHALLHDVARLAEGRSVLMISHDSLPDGVVHRRYRLRDGRLQEDTRDA</sequence>
<comment type="subcellular location">
    <subcellularLocation>
        <location evidence="1">Cell membrane</location>
        <topology evidence="1">Multi-pass membrane protein</topology>
    </subcellularLocation>
</comment>
<feature type="transmembrane region" description="Helical" evidence="7">
    <location>
        <begin position="275"/>
        <end position="298"/>
    </location>
</feature>
<evidence type="ECO:0000259" key="8">
    <source>
        <dbReference type="PROSITE" id="PS50893"/>
    </source>
</evidence>
<feature type="transmembrane region" description="Helical" evidence="7">
    <location>
        <begin position="246"/>
        <end position="269"/>
    </location>
</feature>
<feature type="domain" description="ABC transmembrane type-1" evidence="9">
    <location>
        <begin position="20"/>
        <end position="306"/>
    </location>
</feature>
<dbReference type="SUPFAM" id="SSF52540">
    <property type="entry name" value="P-loop containing nucleoside triphosphate hydrolases"/>
    <property type="match status" value="1"/>
</dbReference>
<dbReference type="Proteomes" id="UP000298681">
    <property type="component" value="Unassembled WGS sequence"/>
</dbReference>
<feature type="transmembrane region" description="Helical" evidence="7">
    <location>
        <begin position="42"/>
        <end position="60"/>
    </location>
</feature>
<evidence type="ECO:0000256" key="3">
    <source>
        <dbReference type="ARBA" id="ARBA00022741"/>
    </source>
</evidence>
<keyword evidence="11" id="KW-1185">Reference proteome</keyword>
<dbReference type="InterPro" id="IPR036640">
    <property type="entry name" value="ABC1_TM_sf"/>
</dbReference>
<accession>A0A4Z1RHW6</accession>
<feature type="transmembrane region" description="Helical" evidence="7">
    <location>
        <begin position="141"/>
        <end position="160"/>
    </location>
</feature>
<evidence type="ECO:0000256" key="4">
    <source>
        <dbReference type="ARBA" id="ARBA00022840"/>
    </source>
</evidence>
<dbReference type="Gene3D" id="3.40.50.300">
    <property type="entry name" value="P-loop containing nucleotide triphosphate hydrolases"/>
    <property type="match status" value="1"/>
</dbReference>
<dbReference type="SUPFAM" id="SSF90123">
    <property type="entry name" value="ABC transporter transmembrane region"/>
    <property type="match status" value="1"/>
</dbReference>
<evidence type="ECO:0000256" key="1">
    <source>
        <dbReference type="ARBA" id="ARBA00004651"/>
    </source>
</evidence>
<dbReference type="SMART" id="SM00382">
    <property type="entry name" value="AAA"/>
    <property type="match status" value="1"/>
</dbReference>
<name>A0A4Z1RHW6_9GAMM</name>
<dbReference type="PANTHER" id="PTHR24221">
    <property type="entry name" value="ATP-BINDING CASSETTE SUB-FAMILY B"/>
    <property type="match status" value="1"/>
</dbReference>
<dbReference type="PROSITE" id="PS00211">
    <property type="entry name" value="ABC_TRANSPORTER_1"/>
    <property type="match status" value="1"/>
</dbReference>
<dbReference type="GO" id="GO:0034775">
    <property type="term" value="P:glutathione transmembrane transport"/>
    <property type="evidence" value="ECO:0007669"/>
    <property type="project" value="InterPro"/>
</dbReference>
<dbReference type="PROSITE" id="PS50893">
    <property type="entry name" value="ABC_TRANSPORTER_2"/>
    <property type="match status" value="1"/>
</dbReference>
<evidence type="ECO:0000313" key="11">
    <source>
        <dbReference type="Proteomes" id="UP000298681"/>
    </source>
</evidence>
<comment type="caution">
    <text evidence="10">The sequence shown here is derived from an EMBL/GenBank/DDBJ whole genome shotgun (WGS) entry which is preliminary data.</text>
</comment>
<keyword evidence="4" id="KW-0067">ATP-binding</keyword>
<dbReference type="InterPro" id="IPR003593">
    <property type="entry name" value="AAA+_ATPase"/>
</dbReference>
<evidence type="ECO:0000256" key="7">
    <source>
        <dbReference type="SAM" id="Phobius"/>
    </source>
</evidence>
<dbReference type="InterPro" id="IPR039421">
    <property type="entry name" value="Type_1_exporter"/>
</dbReference>
<dbReference type="Gene3D" id="1.20.1560.10">
    <property type="entry name" value="ABC transporter type 1, transmembrane domain"/>
    <property type="match status" value="1"/>
</dbReference>
<dbReference type="Pfam" id="PF00005">
    <property type="entry name" value="ABC_tran"/>
    <property type="match status" value="1"/>
</dbReference>
<dbReference type="PROSITE" id="PS50929">
    <property type="entry name" value="ABC_TM1F"/>
    <property type="match status" value="1"/>
</dbReference>
<dbReference type="Pfam" id="PF00664">
    <property type="entry name" value="ABC_membrane"/>
    <property type="match status" value="1"/>
</dbReference>
<dbReference type="GO" id="GO:0005524">
    <property type="term" value="F:ATP binding"/>
    <property type="evidence" value="ECO:0007669"/>
    <property type="project" value="UniProtKB-KW"/>
</dbReference>
<evidence type="ECO:0000256" key="6">
    <source>
        <dbReference type="ARBA" id="ARBA00023136"/>
    </source>
</evidence>
<reference evidence="10 11" key="1">
    <citation type="submission" date="2019-01" db="EMBL/GenBank/DDBJ databases">
        <authorList>
            <person name="Zhang S."/>
        </authorList>
    </citation>
    <scope>NUCLEOTIDE SEQUENCE [LARGE SCALE GENOMIC DNA]</scope>
    <source>
        <strain evidence="10 11">1626</strain>
    </source>
</reference>
<dbReference type="GO" id="GO:0005886">
    <property type="term" value="C:plasma membrane"/>
    <property type="evidence" value="ECO:0007669"/>
    <property type="project" value="UniProtKB-SubCell"/>
</dbReference>
<feature type="domain" description="ABC transporter" evidence="8">
    <location>
        <begin position="339"/>
        <end position="560"/>
    </location>
</feature>
<dbReference type="AlphaFoldDB" id="A0A4Z1RHW6"/>
<evidence type="ECO:0000256" key="5">
    <source>
        <dbReference type="ARBA" id="ARBA00022989"/>
    </source>
</evidence>
<protein>
    <submittedName>
        <fullName evidence="10">Thiol reductant ABC exporter subunit CydC</fullName>
    </submittedName>
</protein>
<evidence type="ECO:0000313" key="10">
    <source>
        <dbReference type="EMBL" id="TKS53729.1"/>
    </source>
</evidence>
<organism evidence="10 11">
    <name type="scientific">Luteimonas yindakuii</name>
    <dbReference type="NCBI Taxonomy" id="2565782"/>
    <lineage>
        <taxon>Bacteria</taxon>
        <taxon>Pseudomonadati</taxon>
        <taxon>Pseudomonadota</taxon>
        <taxon>Gammaproteobacteria</taxon>
        <taxon>Lysobacterales</taxon>
        <taxon>Lysobacteraceae</taxon>
        <taxon>Luteimonas</taxon>
    </lineage>
</organism>
<dbReference type="RefSeq" id="WP_134673114.1">
    <property type="nucleotide sequence ID" value="NZ_SPUH01000001.1"/>
</dbReference>
<dbReference type="InterPro" id="IPR014223">
    <property type="entry name" value="ABC_CydC/D"/>
</dbReference>
<dbReference type="GO" id="GO:0045454">
    <property type="term" value="P:cell redox homeostasis"/>
    <property type="evidence" value="ECO:0007669"/>
    <property type="project" value="InterPro"/>
</dbReference>
<dbReference type="GO" id="GO:0140359">
    <property type="term" value="F:ABC-type transporter activity"/>
    <property type="evidence" value="ECO:0007669"/>
    <property type="project" value="InterPro"/>
</dbReference>
<dbReference type="EMBL" id="SPUH01000001">
    <property type="protein sequence ID" value="TKS53729.1"/>
    <property type="molecule type" value="Genomic_DNA"/>
</dbReference>
<dbReference type="InterPro" id="IPR003439">
    <property type="entry name" value="ABC_transporter-like_ATP-bd"/>
</dbReference>
<keyword evidence="5 7" id="KW-1133">Transmembrane helix</keyword>